<comment type="subcellular location">
    <subcellularLocation>
        <location evidence="1">Secreted</location>
    </subcellularLocation>
</comment>
<dbReference type="PANTHER" id="PTHR10009:SF7">
    <property type="entry name" value="GH10609P-RELATED"/>
    <property type="match status" value="1"/>
</dbReference>
<name>A0A1I8MAR4_MUSDO</name>
<proteinExistence type="inferred from homology"/>
<evidence type="ECO:0000256" key="3">
    <source>
        <dbReference type="ARBA" id="ARBA00022525"/>
    </source>
</evidence>
<dbReference type="GO" id="GO:0005576">
    <property type="term" value="C:extracellular region"/>
    <property type="evidence" value="ECO:0007669"/>
    <property type="project" value="UniProtKB-SubCell"/>
</dbReference>
<feature type="signal peptide" evidence="6">
    <location>
        <begin position="1"/>
        <end position="19"/>
    </location>
</feature>
<evidence type="ECO:0000313" key="8">
    <source>
        <dbReference type="Proteomes" id="UP001652621"/>
    </source>
</evidence>
<dbReference type="EnsemblMetazoa" id="MDOA002963-RA">
    <property type="protein sequence ID" value="MDOA002963-PA"/>
    <property type="gene ID" value="MDOA002963"/>
</dbReference>
<comment type="similarity">
    <text evidence="2">Belongs to the major royal jelly protein family.</text>
</comment>
<dbReference type="Gene3D" id="2.120.10.30">
    <property type="entry name" value="TolB, C-terminal domain"/>
    <property type="match status" value="1"/>
</dbReference>
<reference evidence="9" key="2">
    <citation type="submission" date="2025-04" db="UniProtKB">
        <authorList>
            <consortium name="RefSeq"/>
        </authorList>
    </citation>
    <scope>IDENTIFICATION</scope>
    <source>
        <strain evidence="9">Aabys</strain>
    </source>
</reference>
<evidence type="ECO:0000256" key="6">
    <source>
        <dbReference type="SAM" id="SignalP"/>
    </source>
</evidence>
<evidence type="ECO:0000256" key="2">
    <source>
        <dbReference type="ARBA" id="ARBA00009127"/>
    </source>
</evidence>
<evidence type="ECO:0000256" key="1">
    <source>
        <dbReference type="ARBA" id="ARBA00004613"/>
    </source>
</evidence>
<keyword evidence="8" id="KW-1185">Reference proteome</keyword>
<protein>
    <submittedName>
        <fullName evidence="9">Uncharacterized protein LOC101890925</fullName>
    </submittedName>
</protein>
<keyword evidence="5" id="KW-0325">Glycoprotein</keyword>
<dbReference type="RefSeq" id="XP_005177272.1">
    <property type="nucleotide sequence ID" value="XM_005177215.3"/>
</dbReference>
<dbReference type="AlphaFoldDB" id="A0A1I8MAR4"/>
<keyword evidence="4 6" id="KW-0732">Signal</keyword>
<feature type="chain" id="PRO_5044560083" evidence="6">
    <location>
        <begin position="20"/>
        <end position="341"/>
    </location>
</feature>
<dbReference type="VEuPathDB" id="VectorBase:MDOMA2_014498"/>
<dbReference type="OrthoDB" id="6624404at2759"/>
<accession>A0A1I8MAR4</accession>
<evidence type="ECO:0000313" key="7">
    <source>
        <dbReference type="EnsemblMetazoa" id="MDOA002963-PA"/>
    </source>
</evidence>
<dbReference type="VEuPathDB" id="VectorBase:MDOA002963"/>
<dbReference type="Proteomes" id="UP001652621">
    <property type="component" value="Unplaced"/>
</dbReference>
<evidence type="ECO:0000256" key="5">
    <source>
        <dbReference type="ARBA" id="ARBA00023180"/>
    </source>
</evidence>
<keyword evidence="3" id="KW-0964">Secreted</keyword>
<dbReference type="KEGG" id="mde:101890925"/>
<dbReference type="GeneID" id="101890925"/>
<evidence type="ECO:0000256" key="4">
    <source>
        <dbReference type="ARBA" id="ARBA00022729"/>
    </source>
</evidence>
<dbReference type="InterPro" id="IPR017996">
    <property type="entry name" value="MRJP/yellow-related"/>
</dbReference>
<evidence type="ECO:0000313" key="9">
    <source>
        <dbReference type="RefSeq" id="XP_005177272.1"/>
    </source>
</evidence>
<dbReference type="PANTHER" id="PTHR10009">
    <property type="entry name" value="PROTEIN YELLOW-RELATED"/>
    <property type="match status" value="1"/>
</dbReference>
<sequence>MVSLYANFVFCSICCVSNAWLLAQSGLNESYRILHLSTHFDRVFLSIEVKNNNFPTLVETQWPDKFLPSLKPILFPHLEAHATAVRSDCGRIQQAVWSQVDSLSRLWVMDIGGRGNNGTNKYRCNPKLLVFDLIRNNIEVLRIDCGKYLRTDVDGFELLDIGLGPRISPCENEKFIYFIVSNDSHILTYDILEQKWHNVLLSSKKYSIINDFLPIKPRDLTFGSQTEMLLSDEDGKLYTGPNVFHNSSLSNSDTVEMVSMGSLLGPTRGLMMDSYGVLFYVVPKFGAVVRCKYTQNITAENGEIIYMTSKNIQQIFFGSDDSVWLLSDRWLRPTDQCISGY</sequence>
<organism evidence="7">
    <name type="scientific">Musca domestica</name>
    <name type="common">House fly</name>
    <dbReference type="NCBI Taxonomy" id="7370"/>
    <lineage>
        <taxon>Eukaryota</taxon>
        <taxon>Metazoa</taxon>
        <taxon>Ecdysozoa</taxon>
        <taxon>Arthropoda</taxon>
        <taxon>Hexapoda</taxon>
        <taxon>Insecta</taxon>
        <taxon>Pterygota</taxon>
        <taxon>Neoptera</taxon>
        <taxon>Endopterygota</taxon>
        <taxon>Diptera</taxon>
        <taxon>Brachycera</taxon>
        <taxon>Muscomorpha</taxon>
        <taxon>Muscoidea</taxon>
        <taxon>Muscidae</taxon>
        <taxon>Musca</taxon>
    </lineage>
</organism>
<dbReference type="Pfam" id="PF03022">
    <property type="entry name" value="MRJP"/>
    <property type="match status" value="1"/>
</dbReference>
<dbReference type="InterPro" id="IPR011042">
    <property type="entry name" value="6-blade_b-propeller_TolB-like"/>
</dbReference>
<gene>
    <name evidence="7" type="primary">101890925</name>
    <name evidence="9" type="synonym">LOC101890925</name>
</gene>
<reference evidence="7" key="1">
    <citation type="submission" date="2020-05" db="UniProtKB">
        <authorList>
            <consortium name="EnsemblMetazoa"/>
        </authorList>
    </citation>
    <scope>IDENTIFICATION</scope>
    <source>
        <strain evidence="7">Aabys</strain>
    </source>
</reference>
<dbReference type="eggNOG" id="ENOG502S71M">
    <property type="taxonomic scope" value="Eukaryota"/>
</dbReference>